<sequence>MEMTTVVLLVLTLAVGAALGYAVAVARGAALRGDGATAAEVGELRARAAAAQARADRLTEEVEQLHERARQDQDVLRALAPVQSALAQVGEHVALLERERTEQFTVLTEQLHHARRTDAELQRTTAQLESALRSTSARGQWGEVELRRVLEASGMLRHVDFTEQRALGTAGSPGRSRGGGGRPDVVVHLPGEKYLAIDAKVPMDAYLEASALGERPTGEDAERRERLLAAHARALRGHVDALVKRAYHEHLPGSPELVVMFVPSEGLLAAALEADPTLLEHALRQGVAPTSPSSLLALLRTVASVWSAEKVSAEAKELLELGRTLYDRLGVVASHLGGLGRSLRSSVQHYNKAVASIEQRLLVTARDLESIGGRDLDVEPISADDAQVRTFTAPELVTDDDAGSTMLAGRAG</sequence>
<comment type="function">
    <text evidence="1">Involved in DNA recombination.</text>
</comment>
<organism evidence="6 7">
    <name type="scientific">Georgenia soli</name>
    <dbReference type="NCBI Taxonomy" id="638953"/>
    <lineage>
        <taxon>Bacteria</taxon>
        <taxon>Bacillati</taxon>
        <taxon>Actinomycetota</taxon>
        <taxon>Actinomycetes</taxon>
        <taxon>Micrococcales</taxon>
        <taxon>Bogoriellaceae</taxon>
        <taxon>Georgenia</taxon>
    </lineage>
</organism>
<comment type="similarity">
    <text evidence="2">Belongs to the RmuC family.</text>
</comment>
<accession>A0A2A9EIL6</accession>
<evidence type="ECO:0000256" key="3">
    <source>
        <dbReference type="ARBA" id="ARBA00023054"/>
    </source>
</evidence>
<dbReference type="PANTHER" id="PTHR30563">
    <property type="entry name" value="DNA RECOMBINATION PROTEIN RMUC"/>
    <property type="match status" value="1"/>
</dbReference>
<dbReference type="AlphaFoldDB" id="A0A2A9EIL6"/>
<keyword evidence="7" id="KW-1185">Reference proteome</keyword>
<reference evidence="6 7" key="1">
    <citation type="submission" date="2017-10" db="EMBL/GenBank/DDBJ databases">
        <title>Sequencing the genomes of 1000 actinobacteria strains.</title>
        <authorList>
            <person name="Klenk H.-P."/>
        </authorList>
    </citation>
    <scope>NUCLEOTIDE SEQUENCE [LARGE SCALE GENOMIC DNA]</scope>
    <source>
        <strain evidence="6 7">DSM 21838</strain>
    </source>
</reference>
<dbReference type="Pfam" id="PF02646">
    <property type="entry name" value="RmuC"/>
    <property type="match status" value="1"/>
</dbReference>
<evidence type="ECO:0000313" key="6">
    <source>
        <dbReference type="EMBL" id="PFG38774.1"/>
    </source>
</evidence>
<gene>
    <name evidence="6" type="ORF">ATJ97_1261</name>
</gene>
<dbReference type="PANTHER" id="PTHR30563:SF0">
    <property type="entry name" value="DNA RECOMBINATION PROTEIN RMUC"/>
    <property type="match status" value="1"/>
</dbReference>
<evidence type="ECO:0000256" key="1">
    <source>
        <dbReference type="ARBA" id="ARBA00003416"/>
    </source>
</evidence>
<evidence type="ECO:0000313" key="7">
    <source>
        <dbReference type="Proteomes" id="UP000222106"/>
    </source>
</evidence>
<comment type="caution">
    <text evidence="6">The sequence shown here is derived from an EMBL/GenBank/DDBJ whole genome shotgun (WGS) entry which is preliminary data.</text>
</comment>
<dbReference type="OrthoDB" id="370725at2"/>
<protein>
    <submittedName>
        <fullName evidence="6">DNA recombination protein RmuC</fullName>
    </submittedName>
</protein>
<dbReference type="Proteomes" id="UP000222106">
    <property type="component" value="Unassembled WGS sequence"/>
</dbReference>
<evidence type="ECO:0000256" key="2">
    <source>
        <dbReference type="ARBA" id="ARBA00009840"/>
    </source>
</evidence>
<evidence type="ECO:0000256" key="4">
    <source>
        <dbReference type="ARBA" id="ARBA00023172"/>
    </source>
</evidence>
<feature type="coiled-coil region" evidence="5">
    <location>
        <begin position="41"/>
        <end position="75"/>
    </location>
</feature>
<evidence type="ECO:0000256" key="5">
    <source>
        <dbReference type="SAM" id="Coils"/>
    </source>
</evidence>
<keyword evidence="3 5" id="KW-0175">Coiled coil</keyword>
<name>A0A2A9EIL6_9MICO</name>
<dbReference type="GO" id="GO:0006310">
    <property type="term" value="P:DNA recombination"/>
    <property type="evidence" value="ECO:0007669"/>
    <property type="project" value="UniProtKB-KW"/>
</dbReference>
<keyword evidence="4" id="KW-0233">DNA recombination</keyword>
<dbReference type="EMBL" id="PDJI01000004">
    <property type="protein sequence ID" value="PFG38774.1"/>
    <property type="molecule type" value="Genomic_DNA"/>
</dbReference>
<dbReference type="RefSeq" id="WP_098482987.1">
    <property type="nucleotide sequence ID" value="NZ_PDJI01000004.1"/>
</dbReference>
<proteinExistence type="inferred from homology"/>
<dbReference type="InterPro" id="IPR003798">
    <property type="entry name" value="DNA_recombination_RmuC"/>
</dbReference>